<dbReference type="AlphaFoldDB" id="A0AAV7UBU6"/>
<evidence type="ECO:0000313" key="3">
    <source>
        <dbReference type="Proteomes" id="UP001066276"/>
    </source>
</evidence>
<feature type="region of interest" description="Disordered" evidence="1">
    <location>
        <begin position="1"/>
        <end position="27"/>
    </location>
</feature>
<keyword evidence="3" id="KW-1185">Reference proteome</keyword>
<comment type="caution">
    <text evidence="2">The sequence shown here is derived from an EMBL/GenBank/DDBJ whole genome shotgun (WGS) entry which is preliminary data.</text>
</comment>
<feature type="compositionally biased region" description="Basic residues" evidence="1">
    <location>
        <begin position="185"/>
        <end position="202"/>
    </location>
</feature>
<feature type="compositionally biased region" description="Low complexity" evidence="1">
    <location>
        <begin position="112"/>
        <end position="123"/>
    </location>
</feature>
<feature type="compositionally biased region" description="Low complexity" evidence="1">
    <location>
        <begin position="46"/>
        <end position="58"/>
    </location>
</feature>
<dbReference type="Proteomes" id="UP001066276">
    <property type="component" value="Chromosome 3_1"/>
</dbReference>
<name>A0AAV7UBU6_PLEWA</name>
<proteinExistence type="predicted"/>
<evidence type="ECO:0000256" key="1">
    <source>
        <dbReference type="SAM" id="MobiDB-lite"/>
    </source>
</evidence>
<accession>A0AAV7UBU6</accession>
<dbReference type="EMBL" id="JANPWB010000005">
    <property type="protein sequence ID" value="KAJ1186410.1"/>
    <property type="molecule type" value="Genomic_DNA"/>
</dbReference>
<organism evidence="2 3">
    <name type="scientific">Pleurodeles waltl</name>
    <name type="common">Iberian ribbed newt</name>
    <dbReference type="NCBI Taxonomy" id="8319"/>
    <lineage>
        <taxon>Eukaryota</taxon>
        <taxon>Metazoa</taxon>
        <taxon>Chordata</taxon>
        <taxon>Craniata</taxon>
        <taxon>Vertebrata</taxon>
        <taxon>Euteleostomi</taxon>
        <taxon>Amphibia</taxon>
        <taxon>Batrachia</taxon>
        <taxon>Caudata</taxon>
        <taxon>Salamandroidea</taxon>
        <taxon>Salamandridae</taxon>
        <taxon>Pleurodelinae</taxon>
        <taxon>Pleurodeles</taxon>
    </lineage>
</organism>
<gene>
    <name evidence="2" type="ORF">NDU88_003191</name>
</gene>
<evidence type="ECO:0000313" key="2">
    <source>
        <dbReference type="EMBL" id="KAJ1186410.1"/>
    </source>
</evidence>
<sequence length="229" mass="24488">MRSPVAAAAGSHRNARVPQLPGPGVPRAKLCQSAALLTAPRLSLPATSQQCSSSSAAQPENSRAGGRSLIGPPIGPPARPTANRRPQRPRPQEQSAPSPRRAHKAAERRTTRAATPTSRPRGAQTPRMRWQPQAQRGKNRGGPRSELTAAQAPAYSPGKMATQRRLLTSPGAAQAGASPRLFSPPHHKADRLRRLCPQRRRQYPATSAAVGRHQLKAHPRCTITQPAPS</sequence>
<reference evidence="2" key="1">
    <citation type="journal article" date="2022" name="bioRxiv">
        <title>Sequencing and chromosome-scale assembly of the giantPleurodeles waltlgenome.</title>
        <authorList>
            <person name="Brown T."/>
            <person name="Elewa A."/>
            <person name="Iarovenko S."/>
            <person name="Subramanian E."/>
            <person name="Araus A.J."/>
            <person name="Petzold A."/>
            <person name="Susuki M."/>
            <person name="Suzuki K.-i.T."/>
            <person name="Hayashi T."/>
            <person name="Toyoda A."/>
            <person name="Oliveira C."/>
            <person name="Osipova E."/>
            <person name="Leigh N.D."/>
            <person name="Simon A."/>
            <person name="Yun M.H."/>
        </authorList>
    </citation>
    <scope>NUCLEOTIDE SEQUENCE</scope>
    <source>
        <strain evidence="2">20211129_DDA</strain>
        <tissue evidence="2">Liver</tissue>
    </source>
</reference>
<protein>
    <submittedName>
        <fullName evidence="2">Uncharacterized protein</fullName>
    </submittedName>
</protein>
<feature type="region of interest" description="Disordered" evidence="1">
    <location>
        <begin position="44"/>
        <end position="229"/>
    </location>
</feature>